<evidence type="ECO:0000313" key="7">
    <source>
        <dbReference type="EMBL" id="KAH3741887.1"/>
    </source>
</evidence>
<evidence type="ECO:0000256" key="3">
    <source>
        <dbReference type="ARBA" id="ARBA00022490"/>
    </source>
</evidence>
<dbReference type="GO" id="GO:0005851">
    <property type="term" value="C:eukaryotic translation initiation factor 2B complex"/>
    <property type="evidence" value="ECO:0007669"/>
    <property type="project" value="TreeGrafter"/>
</dbReference>
<dbReference type="AlphaFoldDB" id="A0A9D4DB10"/>
<dbReference type="Gene3D" id="2.160.10.10">
    <property type="entry name" value="Hexapeptide repeat proteins"/>
    <property type="match status" value="1"/>
</dbReference>
<evidence type="ECO:0000256" key="6">
    <source>
        <dbReference type="ARBA" id="ARBA00046432"/>
    </source>
</evidence>
<dbReference type="GO" id="GO:0005829">
    <property type="term" value="C:cytosol"/>
    <property type="evidence" value="ECO:0007669"/>
    <property type="project" value="UniProtKB-SubCell"/>
</dbReference>
<dbReference type="GO" id="GO:0003743">
    <property type="term" value="F:translation initiation factor activity"/>
    <property type="evidence" value="ECO:0007669"/>
    <property type="project" value="TreeGrafter"/>
</dbReference>
<proteinExistence type="inferred from homology"/>
<comment type="subcellular location">
    <subcellularLocation>
        <location evidence="1">Cytoplasm</location>
        <location evidence="1">Cytosol</location>
    </subcellularLocation>
</comment>
<comment type="caution">
    <text evidence="7">The sequence shown here is derived from an EMBL/GenBank/DDBJ whole genome shotgun (WGS) entry which is preliminary data.</text>
</comment>
<dbReference type="PANTHER" id="PTHR45989">
    <property type="entry name" value="TRANSLATION INITIATION FACTOR EIF-2B SUBUNIT GAMMA"/>
    <property type="match status" value="1"/>
</dbReference>
<gene>
    <name evidence="7" type="ORF">DPMN_048617</name>
</gene>
<reference evidence="7" key="2">
    <citation type="submission" date="2020-11" db="EMBL/GenBank/DDBJ databases">
        <authorList>
            <person name="McCartney M.A."/>
            <person name="Auch B."/>
            <person name="Kono T."/>
            <person name="Mallez S."/>
            <person name="Becker A."/>
            <person name="Gohl D.M."/>
            <person name="Silverstein K.A.T."/>
            <person name="Koren S."/>
            <person name="Bechman K.B."/>
            <person name="Herman A."/>
            <person name="Abrahante J.E."/>
            <person name="Garbe J."/>
        </authorList>
    </citation>
    <scope>NUCLEOTIDE SEQUENCE</scope>
    <source>
        <strain evidence="7">Duluth1</strain>
        <tissue evidence="7">Whole animal</tissue>
    </source>
</reference>
<evidence type="ECO:0000256" key="4">
    <source>
        <dbReference type="ARBA" id="ARBA00022540"/>
    </source>
</evidence>
<keyword evidence="5" id="KW-0648">Protein biosynthesis</keyword>
<dbReference type="Proteomes" id="UP000828390">
    <property type="component" value="Unassembled WGS sequence"/>
</dbReference>
<dbReference type="EMBL" id="JAIWYP010000011">
    <property type="protein sequence ID" value="KAH3741887.1"/>
    <property type="molecule type" value="Genomic_DNA"/>
</dbReference>
<keyword evidence="3" id="KW-0963">Cytoplasm</keyword>
<comment type="similarity">
    <text evidence="2">Belongs to the eIF-2B gamma/epsilon subunits family.</text>
</comment>
<comment type="subunit">
    <text evidence="6">Component of the translation initiation factor 2B (eIF2B) complex which is a heterodecamer of two sets of five different subunits: alpha, beta, gamma, delta and epsilon. Subunits alpha, beta and delta comprise a regulatory subcomplex and subunits epsilon and gamma comprise a catalytic subcomplex. Within the complex, the hexameric regulatory complex resides at the center, with the two heterodimeric catalytic subcomplexes bound on opposite sides.</text>
</comment>
<accession>A0A9D4DB10</accession>
<dbReference type="GO" id="GO:0005085">
    <property type="term" value="F:guanyl-nucleotide exchange factor activity"/>
    <property type="evidence" value="ECO:0007669"/>
    <property type="project" value="TreeGrafter"/>
</dbReference>
<dbReference type="InterPro" id="IPR051960">
    <property type="entry name" value="eIF2B_gamma"/>
</dbReference>
<dbReference type="GO" id="GO:0002183">
    <property type="term" value="P:cytoplasmic translational initiation"/>
    <property type="evidence" value="ECO:0007669"/>
    <property type="project" value="TreeGrafter"/>
</dbReference>
<keyword evidence="4" id="KW-0396">Initiation factor</keyword>
<dbReference type="PANTHER" id="PTHR45989:SF1">
    <property type="entry name" value="TRANSLATION INITIATION FACTOR EIF-2B SUBUNIT GAMMA"/>
    <property type="match status" value="1"/>
</dbReference>
<evidence type="ECO:0000256" key="2">
    <source>
        <dbReference type="ARBA" id="ARBA00007878"/>
    </source>
</evidence>
<keyword evidence="8" id="KW-1185">Reference proteome</keyword>
<sequence>MLYVLYRCNIQGCIISSDASVGEKSDLKDCIVGPAQSLPANSKYTNESLVAAEEMLEI</sequence>
<evidence type="ECO:0000313" key="8">
    <source>
        <dbReference type="Proteomes" id="UP000828390"/>
    </source>
</evidence>
<name>A0A9D4DB10_DREPO</name>
<reference evidence="7" key="1">
    <citation type="journal article" date="2019" name="bioRxiv">
        <title>The Genome of the Zebra Mussel, Dreissena polymorpha: A Resource for Invasive Species Research.</title>
        <authorList>
            <person name="McCartney M.A."/>
            <person name="Auch B."/>
            <person name="Kono T."/>
            <person name="Mallez S."/>
            <person name="Zhang Y."/>
            <person name="Obille A."/>
            <person name="Becker A."/>
            <person name="Abrahante J.E."/>
            <person name="Garbe J."/>
            <person name="Badalamenti J.P."/>
            <person name="Herman A."/>
            <person name="Mangelson H."/>
            <person name="Liachko I."/>
            <person name="Sullivan S."/>
            <person name="Sone E.D."/>
            <person name="Koren S."/>
            <person name="Silverstein K.A.T."/>
            <person name="Beckman K.B."/>
            <person name="Gohl D.M."/>
        </authorList>
    </citation>
    <scope>NUCLEOTIDE SEQUENCE</scope>
    <source>
        <strain evidence="7">Duluth1</strain>
        <tissue evidence="7">Whole animal</tissue>
    </source>
</reference>
<organism evidence="7 8">
    <name type="scientific">Dreissena polymorpha</name>
    <name type="common">Zebra mussel</name>
    <name type="synonym">Mytilus polymorpha</name>
    <dbReference type="NCBI Taxonomy" id="45954"/>
    <lineage>
        <taxon>Eukaryota</taxon>
        <taxon>Metazoa</taxon>
        <taxon>Spiralia</taxon>
        <taxon>Lophotrochozoa</taxon>
        <taxon>Mollusca</taxon>
        <taxon>Bivalvia</taxon>
        <taxon>Autobranchia</taxon>
        <taxon>Heteroconchia</taxon>
        <taxon>Euheterodonta</taxon>
        <taxon>Imparidentia</taxon>
        <taxon>Neoheterodontei</taxon>
        <taxon>Myida</taxon>
        <taxon>Dreissenoidea</taxon>
        <taxon>Dreissenidae</taxon>
        <taxon>Dreissena</taxon>
    </lineage>
</organism>
<evidence type="ECO:0000256" key="5">
    <source>
        <dbReference type="ARBA" id="ARBA00022917"/>
    </source>
</evidence>
<protein>
    <submittedName>
        <fullName evidence="7">Uncharacterized protein</fullName>
    </submittedName>
</protein>
<evidence type="ECO:0000256" key="1">
    <source>
        <dbReference type="ARBA" id="ARBA00004514"/>
    </source>
</evidence>